<feature type="transmembrane region" description="Helical" evidence="1">
    <location>
        <begin position="631"/>
        <end position="649"/>
    </location>
</feature>
<dbReference type="Gene3D" id="3.90.550.10">
    <property type="entry name" value="Spore Coat Polysaccharide Biosynthesis Protein SpsA, Chain A"/>
    <property type="match status" value="1"/>
</dbReference>
<feature type="transmembrane region" description="Helical" evidence="1">
    <location>
        <begin position="348"/>
        <end position="375"/>
    </location>
</feature>
<feature type="transmembrane region" description="Helical" evidence="1">
    <location>
        <begin position="605"/>
        <end position="624"/>
    </location>
</feature>
<keyword evidence="1" id="KW-0812">Transmembrane</keyword>
<protein>
    <submittedName>
        <fullName evidence="4">Glycosyl transferase family protein</fullName>
    </submittedName>
</protein>
<evidence type="ECO:0000259" key="2">
    <source>
        <dbReference type="Pfam" id="PF00535"/>
    </source>
</evidence>
<feature type="transmembrane region" description="Helical" evidence="1">
    <location>
        <begin position="410"/>
        <end position="429"/>
    </location>
</feature>
<sequence length="771" mass="88641">MVRKELLSVVIPGKNQAVELGKTIDDIIKHVPKLPYNVEIIYVDGHSSDGSVKIANSKKNKISRFEVFVDPPGKGGKGSAVKSGIYKSKGDFKMFMDADNSTNFNQVDKLLKYVREYDIVIGSRYTDNLNVPTKKWFPSFFRASKDVIDVLIYGHARSYTAGLKQGRVRQFISRGGNLAFTVLLGQCFTDSRCGFKIFSKKAADTIFPLVTLPGFGFDTEVLVIAKKYGFSIVEVPVDWNDEEKDSNITVKDVFKSFFEIIEIQWKLFRGYYNKKSLKDEVISRKKVYLNSWIYPVLIGLFLRLYKIGSGVSHDEGYTLWLSHFNLEDIILRTARDVHPPFYYMVVKLWTFLFGGSILAIRGLSLVVSIGTIYLVYILVQKIFNKRAAFWSSLFAAFSPLMIHSGQEARMYGLVAFLVTLGTYFLFCYVKDKNDNFLLAYLIAMILAVYTQYYAFLAIIVHWFIVLAYSSKPGIKGFIGKLSIYNFKWIIVNLIIIIFYGPWFSVVLRQFQHIKSDYWILPEWMTIETIPKSVLGFATFNSFVGNESNINFIYGVLGIFLVLITTFLFFKKPFKEAFLMFIYAYLPMVIVFLFSLFVVPVYENRYFVFSGVALLIIWGSAVSSVSDKKLRLVSGLGFLIVFSIGINFMHKEMDIPMDELYKRVIVEKKEGDVVFSESLYTFLNSTYYFGDKEIKLIYEKASGYGESSLFWDRPEDYMVKKGNMLNSGNRIWIIGRRGEEDPSLKDILSNWNKRVVFEENKDKGIKATLYTR</sequence>
<dbReference type="Pfam" id="PF13231">
    <property type="entry name" value="PMT_2"/>
    <property type="match status" value="1"/>
</dbReference>
<name>A0A0G0WA63_UNCC2</name>
<dbReference type="GO" id="GO:0006487">
    <property type="term" value="P:protein N-linked glycosylation"/>
    <property type="evidence" value="ECO:0007669"/>
    <property type="project" value="TreeGrafter"/>
</dbReference>
<dbReference type="PANTHER" id="PTHR10859">
    <property type="entry name" value="GLYCOSYL TRANSFERASE"/>
    <property type="match status" value="1"/>
</dbReference>
<dbReference type="Pfam" id="PF00535">
    <property type="entry name" value="Glycos_transf_2"/>
    <property type="match status" value="1"/>
</dbReference>
<feature type="domain" description="Glycosyltransferase 2-like" evidence="2">
    <location>
        <begin position="8"/>
        <end position="138"/>
    </location>
</feature>
<dbReference type="AlphaFoldDB" id="A0A0G0WA63"/>
<evidence type="ECO:0000313" key="5">
    <source>
        <dbReference type="Proteomes" id="UP000033869"/>
    </source>
</evidence>
<dbReference type="SUPFAM" id="SSF53448">
    <property type="entry name" value="Nucleotide-diphospho-sugar transferases"/>
    <property type="match status" value="1"/>
</dbReference>
<comment type="caution">
    <text evidence="4">The sequence shown here is derived from an EMBL/GenBank/DDBJ whole genome shotgun (WGS) entry which is preliminary data.</text>
</comment>
<feature type="transmembrane region" description="Helical" evidence="1">
    <location>
        <begin position="488"/>
        <end position="507"/>
    </location>
</feature>
<organism evidence="4 5">
    <name type="scientific">candidate division CPR2 bacterium GW2011_GWC1_41_48</name>
    <dbReference type="NCBI Taxonomy" id="1618344"/>
    <lineage>
        <taxon>Bacteria</taxon>
        <taxon>Bacteria division CPR2</taxon>
    </lineage>
</organism>
<feature type="transmembrane region" description="Helical" evidence="1">
    <location>
        <begin position="551"/>
        <end position="569"/>
    </location>
</feature>
<reference evidence="4 5" key="1">
    <citation type="journal article" date="2015" name="Nature">
        <title>rRNA introns, odd ribosomes, and small enigmatic genomes across a large radiation of phyla.</title>
        <authorList>
            <person name="Brown C.T."/>
            <person name="Hug L.A."/>
            <person name="Thomas B.C."/>
            <person name="Sharon I."/>
            <person name="Castelle C.J."/>
            <person name="Singh A."/>
            <person name="Wilkins M.J."/>
            <person name="Williams K.H."/>
            <person name="Banfield J.F."/>
        </authorList>
    </citation>
    <scope>NUCLEOTIDE SEQUENCE [LARGE SCALE GENOMIC DNA]</scope>
</reference>
<keyword evidence="1" id="KW-1133">Transmembrane helix</keyword>
<proteinExistence type="predicted"/>
<evidence type="ECO:0000313" key="4">
    <source>
        <dbReference type="EMBL" id="KKS09904.1"/>
    </source>
</evidence>
<dbReference type="PANTHER" id="PTHR10859:SF91">
    <property type="entry name" value="DOLICHYL-PHOSPHATE BETA-GLUCOSYLTRANSFERASE"/>
    <property type="match status" value="1"/>
</dbReference>
<dbReference type="PATRIC" id="fig|1618344.3.peg.322"/>
<dbReference type="EMBL" id="LCBL01000001">
    <property type="protein sequence ID" value="KKS09904.1"/>
    <property type="molecule type" value="Genomic_DNA"/>
</dbReference>
<feature type="transmembrane region" description="Helical" evidence="1">
    <location>
        <begin position="387"/>
        <end position="404"/>
    </location>
</feature>
<accession>A0A0G0WA63</accession>
<feature type="transmembrane region" description="Helical" evidence="1">
    <location>
        <begin position="436"/>
        <end position="468"/>
    </location>
</feature>
<feature type="domain" description="Glycosyltransferase RgtA/B/C/D-like" evidence="3">
    <location>
        <begin position="338"/>
        <end position="465"/>
    </location>
</feature>
<keyword evidence="1" id="KW-0472">Membrane</keyword>
<keyword evidence="4" id="KW-0808">Transferase</keyword>
<dbReference type="InterPro" id="IPR001173">
    <property type="entry name" value="Glyco_trans_2-like"/>
</dbReference>
<dbReference type="GO" id="GO:0016740">
    <property type="term" value="F:transferase activity"/>
    <property type="evidence" value="ECO:0007669"/>
    <property type="project" value="UniProtKB-KW"/>
</dbReference>
<gene>
    <name evidence="4" type="ORF">UU65_C0001G0309</name>
</gene>
<feature type="transmembrane region" description="Helical" evidence="1">
    <location>
        <begin position="576"/>
        <end position="599"/>
    </location>
</feature>
<evidence type="ECO:0000259" key="3">
    <source>
        <dbReference type="Pfam" id="PF13231"/>
    </source>
</evidence>
<evidence type="ECO:0000256" key="1">
    <source>
        <dbReference type="SAM" id="Phobius"/>
    </source>
</evidence>
<dbReference type="InterPro" id="IPR038731">
    <property type="entry name" value="RgtA/B/C-like"/>
</dbReference>
<dbReference type="InterPro" id="IPR029044">
    <property type="entry name" value="Nucleotide-diphossugar_trans"/>
</dbReference>
<dbReference type="Proteomes" id="UP000033869">
    <property type="component" value="Unassembled WGS sequence"/>
</dbReference>